<dbReference type="Proteomes" id="UP000199515">
    <property type="component" value="Unassembled WGS sequence"/>
</dbReference>
<sequence>MIGQRPKTGIFVTVAGVEYAANSYPQDGKVTLYSRSTENPSPELFGWHDALRVWLATIPTDHCDSVAEVTTYAEHKGHECQVIDIGADGSVGLFYVGEEKSKAARDGFVQTDAGNWAKTVNIYEISNYIERYKDLLFAGWAAKATAGGAG</sequence>
<dbReference type="RefSeq" id="WP_091299652.1">
    <property type="nucleotide sequence ID" value="NZ_FNON01000015.1"/>
</dbReference>
<proteinExistence type="predicted"/>
<accession>A0A1H3SSD5</accession>
<dbReference type="OrthoDB" id="3622156at2"/>
<name>A0A1H3SSD5_9PSEU</name>
<organism evidence="1 2">
    <name type="scientific">Amycolatopsis xylanica</name>
    <dbReference type="NCBI Taxonomy" id="589385"/>
    <lineage>
        <taxon>Bacteria</taxon>
        <taxon>Bacillati</taxon>
        <taxon>Actinomycetota</taxon>
        <taxon>Actinomycetes</taxon>
        <taxon>Pseudonocardiales</taxon>
        <taxon>Pseudonocardiaceae</taxon>
        <taxon>Amycolatopsis</taxon>
    </lineage>
</organism>
<evidence type="ECO:0000313" key="2">
    <source>
        <dbReference type="Proteomes" id="UP000199515"/>
    </source>
</evidence>
<evidence type="ECO:0000313" key="1">
    <source>
        <dbReference type="EMBL" id="SDZ40640.1"/>
    </source>
</evidence>
<dbReference type="AlphaFoldDB" id="A0A1H3SSD5"/>
<gene>
    <name evidence="1" type="ORF">SAMN05421504_11560</name>
</gene>
<keyword evidence="2" id="KW-1185">Reference proteome</keyword>
<protein>
    <submittedName>
        <fullName evidence="1">Uncharacterized protein</fullName>
    </submittedName>
</protein>
<reference evidence="1 2" key="1">
    <citation type="submission" date="2016-10" db="EMBL/GenBank/DDBJ databases">
        <authorList>
            <person name="de Groot N.N."/>
        </authorList>
    </citation>
    <scope>NUCLEOTIDE SEQUENCE [LARGE SCALE GENOMIC DNA]</scope>
    <source>
        <strain evidence="1 2">CPCC 202699</strain>
    </source>
</reference>
<dbReference type="EMBL" id="FNON01000015">
    <property type="protein sequence ID" value="SDZ40640.1"/>
    <property type="molecule type" value="Genomic_DNA"/>
</dbReference>
<dbReference type="STRING" id="589385.SAMN05421504_11560"/>